<keyword evidence="4" id="KW-1185">Reference proteome</keyword>
<reference evidence="2" key="1">
    <citation type="submission" date="2019-12" db="EMBL/GenBank/DDBJ databases">
        <authorList>
            <person name="Scholz U."/>
            <person name="Mascher M."/>
            <person name="Fiebig A."/>
        </authorList>
    </citation>
    <scope>NUCLEOTIDE SEQUENCE</scope>
</reference>
<gene>
    <name evidence="2" type="ORF">SI7747_01001410</name>
    <name evidence="3" type="ORF">SI8410_01001537</name>
</gene>
<proteinExistence type="predicted"/>
<accession>A0A7I8IB62</accession>
<evidence type="ECO:0000313" key="2">
    <source>
        <dbReference type="EMBL" id="CAA2615048.1"/>
    </source>
</evidence>
<dbReference type="EMBL" id="LR746264">
    <property type="protein sequence ID" value="CAA7389503.1"/>
    <property type="molecule type" value="Genomic_DNA"/>
</dbReference>
<dbReference type="EMBL" id="LR743588">
    <property type="protein sequence ID" value="CAA2615048.1"/>
    <property type="molecule type" value="Genomic_DNA"/>
</dbReference>
<organism evidence="2">
    <name type="scientific">Spirodela intermedia</name>
    <name type="common">Intermediate duckweed</name>
    <dbReference type="NCBI Taxonomy" id="51605"/>
    <lineage>
        <taxon>Eukaryota</taxon>
        <taxon>Viridiplantae</taxon>
        <taxon>Streptophyta</taxon>
        <taxon>Embryophyta</taxon>
        <taxon>Tracheophyta</taxon>
        <taxon>Spermatophyta</taxon>
        <taxon>Magnoliopsida</taxon>
        <taxon>Liliopsida</taxon>
        <taxon>Araceae</taxon>
        <taxon>Lemnoideae</taxon>
        <taxon>Spirodela</taxon>
    </lineage>
</organism>
<evidence type="ECO:0000313" key="3">
    <source>
        <dbReference type="EMBL" id="CAA7389503.1"/>
    </source>
</evidence>
<name>A0A7I8IB62_SPIIN</name>
<feature type="region of interest" description="Disordered" evidence="1">
    <location>
        <begin position="1"/>
        <end position="27"/>
    </location>
</feature>
<sequence length="48" mass="5637">MISHTRYHHHPDPTMRTIDPTDMTRDTTGETFRVTELTLPNKRSLISE</sequence>
<protein>
    <submittedName>
        <fullName evidence="2">Uncharacterized protein</fullName>
    </submittedName>
</protein>
<dbReference type="AlphaFoldDB" id="A0A7I8IB62"/>
<evidence type="ECO:0000256" key="1">
    <source>
        <dbReference type="SAM" id="MobiDB-lite"/>
    </source>
</evidence>
<dbReference type="Proteomes" id="UP000663760">
    <property type="component" value="Chromosome 1"/>
</dbReference>
<evidence type="ECO:0000313" key="4">
    <source>
        <dbReference type="Proteomes" id="UP000663760"/>
    </source>
</evidence>